<dbReference type="EMBL" id="LT906453">
    <property type="protein sequence ID" value="SNV20487.1"/>
    <property type="molecule type" value="Genomic_DNA"/>
</dbReference>
<evidence type="ECO:0000256" key="8">
    <source>
        <dbReference type="ARBA" id="ARBA00022833"/>
    </source>
</evidence>
<feature type="binding site" evidence="15">
    <location>
        <position position="62"/>
    </location>
    <ligand>
        <name>Zn(2+)</name>
        <dbReference type="ChEBI" id="CHEBI:29105"/>
        <note>catalytic</note>
    </ligand>
</feature>
<dbReference type="GeneID" id="63459262"/>
<name>A0A239VEC4_9MICO</name>
<comment type="catalytic activity">
    <reaction evidence="11 16">
        <text>cytidine + H2O + H(+) = uridine + NH4(+)</text>
        <dbReference type="Rhea" id="RHEA:16069"/>
        <dbReference type="ChEBI" id="CHEBI:15377"/>
        <dbReference type="ChEBI" id="CHEBI:15378"/>
        <dbReference type="ChEBI" id="CHEBI:16704"/>
        <dbReference type="ChEBI" id="CHEBI:17562"/>
        <dbReference type="ChEBI" id="CHEBI:28938"/>
        <dbReference type="EC" id="3.5.4.5"/>
    </reaction>
</comment>
<dbReference type="EC" id="3.5.4.5" evidence="4 16"/>
<feature type="domain" description="CMP/dCMP-type deaminase" evidence="17">
    <location>
        <begin position="10"/>
        <end position="137"/>
    </location>
</feature>
<feature type="binding site" evidence="14">
    <location>
        <begin position="51"/>
        <end position="57"/>
    </location>
    <ligand>
        <name>substrate</name>
    </ligand>
</feature>
<evidence type="ECO:0000313" key="18">
    <source>
        <dbReference type="EMBL" id="SNV20487.1"/>
    </source>
</evidence>
<dbReference type="GO" id="GO:0055086">
    <property type="term" value="P:nucleobase-containing small molecule metabolic process"/>
    <property type="evidence" value="ECO:0007669"/>
    <property type="project" value="UniProtKB-ARBA"/>
</dbReference>
<dbReference type="InterPro" id="IPR016192">
    <property type="entry name" value="APOBEC/CMP_deaminase_Zn-bd"/>
</dbReference>
<evidence type="ECO:0000256" key="1">
    <source>
        <dbReference type="ARBA" id="ARBA00001947"/>
    </source>
</evidence>
<dbReference type="NCBIfam" id="NF004064">
    <property type="entry name" value="PRK05578.1"/>
    <property type="match status" value="1"/>
</dbReference>
<feature type="binding site" evidence="15">
    <location>
        <position position="97"/>
    </location>
    <ligand>
        <name>Zn(2+)</name>
        <dbReference type="ChEBI" id="CHEBI:29105"/>
        <note>catalytic</note>
    </ligand>
</feature>
<reference evidence="19 21" key="2">
    <citation type="submission" date="2018-06" db="EMBL/GenBank/DDBJ databases">
        <authorList>
            <consortium name="Pathogen Informatics"/>
            <person name="Doyle S."/>
        </authorList>
    </citation>
    <scope>NUCLEOTIDE SEQUENCE [LARGE SCALE GENOMIC DNA]</scope>
    <source>
        <strain evidence="19 21">NCTC7915</strain>
    </source>
</reference>
<dbReference type="NCBIfam" id="TIGR01354">
    <property type="entry name" value="cyt_deam_tetra"/>
    <property type="match status" value="1"/>
</dbReference>
<dbReference type="KEGG" id="dco:SAMEA4475696_1023"/>
<evidence type="ECO:0000256" key="2">
    <source>
        <dbReference type="ARBA" id="ARBA00003949"/>
    </source>
</evidence>
<dbReference type="PANTHER" id="PTHR11644">
    <property type="entry name" value="CYTIDINE DEAMINASE"/>
    <property type="match status" value="1"/>
</dbReference>
<feature type="binding site" evidence="15">
    <location>
        <position position="100"/>
    </location>
    <ligand>
        <name>Zn(2+)</name>
        <dbReference type="ChEBI" id="CHEBI:29105"/>
        <note>catalytic</note>
    </ligand>
</feature>
<keyword evidence="20" id="KW-1185">Reference proteome</keyword>
<evidence type="ECO:0000256" key="4">
    <source>
        <dbReference type="ARBA" id="ARBA00012783"/>
    </source>
</evidence>
<dbReference type="InterPro" id="IPR050202">
    <property type="entry name" value="Cyt/Deoxycyt_deaminase"/>
</dbReference>
<comment type="similarity">
    <text evidence="3 16">Belongs to the cytidine and deoxycytidylate deaminase family.</text>
</comment>
<dbReference type="Gene3D" id="3.40.140.10">
    <property type="entry name" value="Cytidine Deaminase, domain 2"/>
    <property type="match status" value="1"/>
</dbReference>
<feature type="active site" description="Proton donor" evidence="13">
    <location>
        <position position="64"/>
    </location>
</feature>
<dbReference type="SUPFAM" id="SSF53927">
    <property type="entry name" value="Cytidine deaminase-like"/>
    <property type="match status" value="1"/>
</dbReference>
<dbReference type="PROSITE" id="PS51747">
    <property type="entry name" value="CYT_DCMP_DEAMINASES_2"/>
    <property type="match status" value="1"/>
</dbReference>
<evidence type="ECO:0000256" key="12">
    <source>
        <dbReference type="ARBA" id="ARBA00056327"/>
    </source>
</evidence>
<evidence type="ECO:0000313" key="19">
    <source>
        <dbReference type="EMBL" id="STD05300.1"/>
    </source>
</evidence>
<dbReference type="AlphaFoldDB" id="A0A239VEC4"/>
<organism evidence="18 20">
    <name type="scientific">Dermatophilus congolensis</name>
    <dbReference type="NCBI Taxonomy" id="1863"/>
    <lineage>
        <taxon>Bacteria</taxon>
        <taxon>Bacillati</taxon>
        <taxon>Actinomycetota</taxon>
        <taxon>Actinomycetes</taxon>
        <taxon>Micrococcales</taxon>
        <taxon>Dermatophilaceae</taxon>
        <taxon>Dermatophilus</taxon>
    </lineage>
</organism>
<evidence type="ECO:0000256" key="9">
    <source>
        <dbReference type="ARBA" id="ARBA00032005"/>
    </source>
</evidence>
<comment type="function">
    <text evidence="2 16">This enzyme scavenges exogenous and endogenous cytidine and 2'-deoxycytidine for UMP synthesis.</text>
</comment>
<dbReference type="GO" id="GO:0008270">
    <property type="term" value="F:zinc ion binding"/>
    <property type="evidence" value="ECO:0007669"/>
    <property type="project" value="UniProtKB-UniRule"/>
</dbReference>
<comment type="function">
    <text evidence="12">Recycles cytidine and 2-deoxycytidine for uridine and 2-deoxyuridine synthesis, respectively. Catalyzes the hydrolytic deamination of cytidine and 2-deoxycytidine to form, respectively, uridine and 2-deoxyuridine.</text>
</comment>
<evidence type="ECO:0000256" key="11">
    <source>
        <dbReference type="ARBA" id="ARBA00049558"/>
    </source>
</evidence>
<dbReference type="InterPro" id="IPR002125">
    <property type="entry name" value="CMP_dCMP_dom"/>
</dbReference>
<dbReference type="GO" id="GO:0072527">
    <property type="term" value="P:pyrimidine-containing compound metabolic process"/>
    <property type="evidence" value="ECO:0007669"/>
    <property type="project" value="UniProtKB-ARBA"/>
</dbReference>
<evidence type="ECO:0000256" key="3">
    <source>
        <dbReference type="ARBA" id="ARBA00006576"/>
    </source>
</evidence>
<reference evidence="18 20" key="1">
    <citation type="submission" date="2017-06" db="EMBL/GenBank/DDBJ databases">
        <authorList>
            <consortium name="Pathogen Informatics"/>
        </authorList>
    </citation>
    <scope>NUCLEOTIDE SEQUENCE [LARGE SCALE GENOMIC DNA]</scope>
    <source>
        <strain evidence="18 20">NCTC13039</strain>
    </source>
</reference>
<evidence type="ECO:0000256" key="5">
    <source>
        <dbReference type="ARBA" id="ARBA00018266"/>
    </source>
</evidence>
<protein>
    <recommendedName>
        <fullName evidence="5 16">Cytidine deaminase</fullName>
        <ecNumber evidence="4 16">3.5.4.5</ecNumber>
    </recommendedName>
    <alternativeName>
        <fullName evidence="9 16">Cytidine aminohydrolase</fullName>
    </alternativeName>
</protein>
<keyword evidence="8 15" id="KW-0862">Zinc</keyword>
<dbReference type="Proteomes" id="UP000242637">
    <property type="component" value="Chromosome 1"/>
</dbReference>
<gene>
    <name evidence="18" type="primary">cdd</name>
    <name evidence="19" type="ORF">NCTC7915_00394</name>
    <name evidence="18" type="ORF">SAMEA4475696_01023</name>
</gene>
<evidence type="ECO:0000256" key="10">
    <source>
        <dbReference type="ARBA" id="ARBA00049252"/>
    </source>
</evidence>
<dbReference type="GO" id="GO:0005829">
    <property type="term" value="C:cytosol"/>
    <property type="evidence" value="ECO:0007669"/>
    <property type="project" value="TreeGrafter"/>
</dbReference>
<keyword evidence="6 15" id="KW-0479">Metal-binding</keyword>
<evidence type="ECO:0000256" key="6">
    <source>
        <dbReference type="ARBA" id="ARBA00022723"/>
    </source>
</evidence>
<dbReference type="OrthoDB" id="9795347at2"/>
<dbReference type="STRING" id="1121387.GCA_000429885_01064"/>
<dbReference type="GO" id="GO:0004126">
    <property type="term" value="F:cytidine deaminase activity"/>
    <property type="evidence" value="ECO:0007669"/>
    <property type="project" value="UniProtKB-UniRule"/>
</dbReference>
<keyword evidence="7 16" id="KW-0378">Hydrolase</keyword>
<dbReference type="RefSeq" id="WP_028327041.1">
    <property type="nucleotide sequence ID" value="NZ_LT906453.1"/>
</dbReference>
<dbReference type="PROSITE" id="PS00903">
    <property type="entry name" value="CYT_DCMP_DEAMINASES_1"/>
    <property type="match status" value="1"/>
</dbReference>
<accession>A0A239VEC4</accession>
<dbReference type="Proteomes" id="UP000254118">
    <property type="component" value="Unassembled WGS sequence"/>
</dbReference>
<proteinExistence type="inferred from homology"/>
<dbReference type="Pfam" id="PF00383">
    <property type="entry name" value="dCMP_cyt_deam_1"/>
    <property type="match status" value="1"/>
</dbReference>
<dbReference type="InterPro" id="IPR016193">
    <property type="entry name" value="Cytidine_deaminase-like"/>
</dbReference>
<comment type="cofactor">
    <cofactor evidence="1 15 16">
        <name>Zn(2+)</name>
        <dbReference type="ChEBI" id="CHEBI:29105"/>
    </cofactor>
</comment>
<dbReference type="InterPro" id="IPR006262">
    <property type="entry name" value="Cyt_deam_tetra"/>
</dbReference>
<evidence type="ECO:0000313" key="21">
    <source>
        <dbReference type="Proteomes" id="UP000254118"/>
    </source>
</evidence>
<dbReference type="CDD" id="cd01283">
    <property type="entry name" value="cytidine_deaminase"/>
    <property type="match status" value="1"/>
</dbReference>
<dbReference type="EMBL" id="UFYA01000001">
    <property type="protein sequence ID" value="STD05300.1"/>
    <property type="molecule type" value="Genomic_DNA"/>
</dbReference>
<dbReference type="FunFam" id="3.40.140.10:FF:000008">
    <property type="entry name" value="Cytidine deaminase"/>
    <property type="match status" value="1"/>
</dbReference>
<evidence type="ECO:0000256" key="13">
    <source>
        <dbReference type="PIRSR" id="PIRSR606262-1"/>
    </source>
</evidence>
<evidence type="ECO:0000256" key="7">
    <source>
        <dbReference type="ARBA" id="ARBA00022801"/>
    </source>
</evidence>
<evidence type="ECO:0000259" key="17">
    <source>
        <dbReference type="PROSITE" id="PS51747"/>
    </source>
</evidence>
<evidence type="ECO:0000256" key="15">
    <source>
        <dbReference type="PIRSR" id="PIRSR606262-3"/>
    </source>
</evidence>
<sequence length="150" mass="15615">MTTSPPCSRPTADQLLEAARTAASRAYAPYSSFPVGAALLTGGGRVVTCCNVENAAYPLGLCAERGAVSTMVAADETDRTIAAVAIVGLRGAPCYPCGGCRQVLREFGCIDVIVESEDGTPISIPFETLLPHSFGPESLNPTPTHENKDN</sequence>
<dbReference type="GO" id="GO:0042802">
    <property type="term" value="F:identical protein binding"/>
    <property type="evidence" value="ECO:0007669"/>
    <property type="project" value="UniProtKB-ARBA"/>
</dbReference>
<evidence type="ECO:0000313" key="20">
    <source>
        <dbReference type="Proteomes" id="UP000242637"/>
    </source>
</evidence>
<evidence type="ECO:0000256" key="14">
    <source>
        <dbReference type="PIRSR" id="PIRSR606262-2"/>
    </source>
</evidence>
<evidence type="ECO:0000256" key="16">
    <source>
        <dbReference type="RuleBase" id="RU364006"/>
    </source>
</evidence>
<dbReference type="PANTHER" id="PTHR11644:SF2">
    <property type="entry name" value="CYTIDINE DEAMINASE"/>
    <property type="match status" value="1"/>
</dbReference>
<comment type="catalytic activity">
    <reaction evidence="10 16">
        <text>2'-deoxycytidine + H2O + H(+) = 2'-deoxyuridine + NH4(+)</text>
        <dbReference type="Rhea" id="RHEA:13433"/>
        <dbReference type="ChEBI" id="CHEBI:15377"/>
        <dbReference type="ChEBI" id="CHEBI:15378"/>
        <dbReference type="ChEBI" id="CHEBI:15698"/>
        <dbReference type="ChEBI" id="CHEBI:16450"/>
        <dbReference type="ChEBI" id="CHEBI:28938"/>
        <dbReference type="EC" id="3.5.4.5"/>
    </reaction>
</comment>